<dbReference type="EMBL" id="QTJX01000002">
    <property type="protein sequence ID" value="RDY59656.1"/>
    <property type="molecule type" value="Genomic_DNA"/>
</dbReference>
<gene>
    <name evidence="3" type="ORF">DX873_09805</name>
</gene>
<dbReference type="AlphaFoldDB" id="A0A371JQA3"/>
<reference evidence="3 4" key="1">
    <citation type="submission" date="2018-08" db="EMBL/GenBank/DDBJ databases">
        <title>Muricauda nanhaiensis sp. nov., isolated from seawater of the South China Sea.</title>
        <authorList>
            <person name="Dang Y."/>
        </authorList>
    </citation>
    <scope>NUCLEOTIDE SEQUENCE [LARGE SCALE GENOMIC DNA]</scope>
    <source>
        <strain evidence="3 4">SM1704</strain>
    </source>
</reference>
<dbReference type="InterPro" id="IPR014044">
    <property type="entry name" value="CAP_dom"/>
</dbReference>
<dbReference type="Gene3D" id="3.40.33.10">
    <property type="entry name" value="CAP"/>
    <property type="match status" value="1"/>
</dbReference>
<dbReference type="PANTHER" id="PTHR31157:SF1">
    <property type="entry name" value="SCP DOMAIN-CONTAINING PROTEIN"/>
    <property type="match status" value="1"/>
</dbReference>
<dbReference type="Proteomes" id="UP000261828">
    <property type="component" value="Unassembled WGS sequence"/>
</dbReference>
<feature type="chain" id="PRO_5016728946" evidence="1">
    <location>
        <begin position="28"/>
        <end position="170"/>
    </location>
</feature>
<dbReference type="PANTHER" id="PTHR31157">
    <property type="entry name" value="SCP DOMAIN-CONTAINING PROTEIN"/>
    <property type="match status" value="1"/>
</dbReference>
<accession>A0A371JQA3</accession>
<comment type="caution">
    <text evidence="3">The sequence shown here is derived from an EMBL/GenBank/DDBJ whole genome shotgun (WGS) entry which is preliminary data.</text>
</comment>
<evidence type="ECO:0000313" key="4">
    <source>
        <dbReference type="Proteomes" id="UP000261828"/>
    </source>
</evidence>
<feature type="signal peptide" evidence="1">
    <location>
        <begin position="1"/>
        <end position="27"/>
    </location>
</feature>
<feature type="domain" description="SCP" evidence="2">
    <location>
        <begin position="54"/>
        <end position="166"/>
    </location>
</feature>
<dbReference type="OrthoDB" id="982527at2"/>
<dbReference type="CDD" id="cd05379">
    <property type="entry name" value="CAP_bacterial"/>
    <property type="match status" value="1"/>
</dbReference>
<proteinExistence type="predicted"/>
<protein>
    <submittedName>
        <fullName evidence="3">CAP domain-containing protein</fullName>
    </submittedName>
</protein>
<name>A0A371JQA3_9FLAO</name>
<dbReference type="RefSeq" id="WP_116184269.1">
    <property type="nucleotide sequence ID" value="NZ_QTJX01000002.1"/>
</dbReference>
<evidence type="ECO:0000313" key="3">
    <source>
        <dbReference type="EMBL" id="RDY59656.1"/>
    </source>
</evidence>
<evidence type="ECO:0000256" key="1">
    <source>
        <dbReference type="SAM" id="SignalP"/>
    </source>
</evidence>
<dbReference type="InterPro" id="IPR035940">
    <property type="entry name" value="CAP_sf"/>
</dbReference>
<evidence type="ECO:0000259" key="2">
    <source>
        <dbReference type="Pfam" id="PF00188"/>
    </source>
</evidence>
<keyword evidence="1" id="KW-0732">Signal</keyword>
<dbReference type="SUPFAM" id="SSF55797">
    <property type="entry name" value="PR-1-like"/>
    <property type="match status" value="1"/>
</dbReference>
<organism evidence="3 4">
    <name type="scientific">Flagellimonas nanhaiensis</name>
    <dbReference type="NCBI Taxonomy" id="2292706"/>
    <lineage>
        <taxon>Bacteria</taxon>
        <taxon>Pseudomonadati</taxon>
        <taxon>Bacteroidota</taxon>
        <taxon>Flavobacteriia</taxon>
        <taxon>Flavobacteriales</taxon>
        <taxon>Flavobacteriaceae</taxon>
        <taxon>Flagellimonas</taxon>
    </lineage>
</organism>
<dbReference type="Pfam" id="PF00188">
    <property type="entry name" value="CAP"/>
    <property type="match status" value="1"/>
</dbReference>
<keyword evidence="4" id="KW-1185">Reference proteome</keyword>
<sequence length="170" mass="18843">MKKLFGAILIATSVVLMSMCSTSSTSEQENEFTETLLGNDKIVVDAASMEEELLDLVNAHRASIGKTALGNSSVSYKYAEEHNNYMISKNKLSHDNFDSRASKIAAETNAIEVSENVARYYTTAQQTLNGWLNSTAHKEALEGNYTHTTLSVELDKDGRPYYTQIFITVE</sequence>